<keyword evidence="3" id="KW-1185">Reference proteome</keyword>
<organism evidence="2 3">
    <name type="scientific">Penicillium nordicum</name>
    <dbReference type="NCBI Taxonomy" id="229535"/>
    <lineage>
        <taxon>Eukaryota</taxon>
        <taxon>Fungi</taxon>
        <taxon>Dikarya</taxon>
        <taxon>Ascomycota</taxon>
        <taxon>Pezizomycotina</taxon>
        <taxon>Eurotiomycetes</taxon>
        <taxon>Eurotiomycetidae</taxon>
        <taxon>Eurotiales</taxon>
        <taxon>Aspergillaceae</taxon>
        <taxon>Penicillium</taxon>
    </lineage>
</organism>
<evidence type="ECO:0008006" key="4">
    <source>
        <dbReference type="Google" id="ProtNLM"/>
    </source>
</evidence>
<gene>
    <name evidence="2" type="ORF">ACN38_g11526</name>
</gene>
<comment type="caution">
    <text evidence="2">The sequence shown here is derived from an EMBL/GenBank/DDBJ whole genome shotgun (WGS) entry which is preliminary data.</text>
</comment>
<accession>A0A0M8NYN3</accession>
<reference evidence="2 3" key="1">
    <citation type="submission" date="2015-08" db="EMBL/GenBank/DDBJ databases">
        <title>Genome sequencing of Penicillium nordicum.</title>
        <authorList>
            <person name="Nguyen H.D."/>
            <person name="Seifert K.A."/>
        </authorList>
    </citation>
    <scope>NUCLEOTIDE SEQUENCE [LARGE SCALE GENOMIC DNA]</scope>
    <source>
        <strain evidence="2 3">DAOMC 185683</strain>
    </source>
</reference>
<feature type="chain" id="PRO_5012972210" description="Secreted protein" evidence="1">
    <location>
        <begin position="16"/>
        <end position="77"/>
    </location>
</feature>
<name>A0A0M8NYN3_9EURO</name>
<protein>
    <recommendedName>
        <fullName evidence="4">Secreted protein</fullName>
    </recommendedName>
</protein>
<dbReference type="Proteomes" id="UP000037696">
    <property type="component" value="Unassembled WGS sequence"/>
</dbReference>
<dbReference type="AlphaFoldDB" id="A0A0M8NYN3"/>
<proteinExistence type="predicted"/>
<evidence type="ECO:0000313" key="2">
    <source>
        <dbReference type="EMBL" id="KOS37674.1"/>
    </source>
</evidence>
<sequence>MKPVLFFFSLSLLVAFFENDHPGFRCRCHLTLCDRTVVSLFFFSPSPLAVSSYQYNCSLSLSLSLSLLLAFYQLYQP</sequence>
<evidence type="ECO:0000313" key="3">
    <source>
        <dbReference type="Proteomes" id="UP000037696"/>
    </source>
</evidence>
<feature type="signal peptide" evidence="1">
    <location>
        <begin position="1"/>
        <end position="15"/>
    </location>
</feature>
<keyword evidence="1" id="KW-0732">Signal</keyword>
<dbReference type="EMBL" id="LHQQ01000302">
    <property type="protein sequence ID" value="KOS37674.1"/>
    <property type="molecule type" value="Genomic_DNA"/>
</dbReference>
<evidence type="ECO:0000256" key="1">
    <source>
        <dbReference type="SAM" id="SignalP"/>
    </source>
</evidence>